<feature type="domain" description="Reverse transcriptase Ty1/copia-type" evidence="1">
    <location>
        <begin position="190"/>
        <end position="311"/>
    </location>
</feature>
<dbReference type="Proteomes" id="UP000321393">
    <property type="component" value="Unassembled WGS sequence"/>
</dbReference>
<evidence type="ECO:0000313" key="2">
    <source>
        <dbReference type="EMBL" id="KAA0043291.1"/>
    </source>
</evidence>
<proteinExistence type="predicted"/>
<dbReference type="InterPro" id="IPR043502">
    <property type="entry name" value="DNA/RNA_pol_sf"/>
</dbReference>
<protein>
    <submittedName>
        <fullName evidence="3">Cysteine-rich RLK (Receptor-like protein kinase) 8</fullName>
    </submittedName>
</protein>
<dbReference type="PANTHER" id="PTHR43383:SF2">
    <property type="entry name" value="AMIDOHYDROLASE 2 FAMILY PROTEIN"/>
    <property type="match status" value="1"/>
</dbReference>
<evidence type="ECO:0000313" key="3">
    <source>
        <dbReference type="EMBL" id="TYK29355.1"/>
    </source>
</evidence>
<dbReference type="EMBL" id="SSTD01001743">
    <property type="protein sequence ID" value="TYK29355.1"/>
    <property type="molecule type" value="Genomic_DNA"/>
</dbReference>
<keyword evidence="3" id="KW-0675">Receptor</keyword>
<dbReference type="SUPFAM" id="SSF56672">
    <property type="entry name" value="DNA/RNA polymerases"/>
    <property type="match status" value="1"/>
</dbReference>
<keyword evidence="3" id="KW-0808">Transferase</keyword>
<evidence type="ECO:0000313" key="5">
    <source>
        <dbReference type="Proteomes" id="UP000321947"/>
    </source>
</evidence>
<keyword evidence="3" id="KW-0418">Kinase</keyword>
<dbReference type="OrthoDB" id="1711174at2759"/>
<comment type="caution">
    <text evidence="3">The sequence shown here is derived from an EMBL/GenBank/DDBJ whole genome shotgun (WGS) entry which is preliminary data.</text>
</comment>
<dbReference type="AlphaFoldDB" id="A0A5D3E1T7"/>
<sequence length="312" mass="35460">MGVLTIPTIDFTAFSARSSNHDSDKNNGKPIPVCEHCKKQWHTKDQCWKLHGRPLGGKKQSPTRNRTQDVPILVRLPLLALLNQLVLLQARPRLRLWVPLLSQDMSSGRTIGTARHSMGLYIFDDDTSYSSLFRFPRKRTIGGILDKKLGPLLVSRRPQSKTPNLLDIKNHTGKLDEYDPSLDIPIALRKVATLNTVRVLLSIDVNKDWPLYQLDVKNAFLNEDLVEEVYMSPLPGFEAQFGQQMCKLQKFLYDLKQSPRAWFNRFTTFGKSQGYSQGHSDHTLFTKVSKTGKIVVLIVYVDDIVLTGDDQT</sequence>
<evidence type="ECO:0000259" key="1">
    <source>
        <dbReference type="Pfam" id="PF07727"/>
    </source>
</evidence>
<dbReference type="STRING" id="1194695.A0A5D3E1T7"/>
<organism evidence="3 5">
    <name type="scientific">Cucumis melo var. makuwa</name>
    <name type="common">Oriental melon</name>
    <dbReference type="NCBI Taxonomy" id="1194695"/>
    <lineage>
        <taxon>Eukaryota</taxon>
        <taxon>Viridiplantae</taxon>
        <taxon>Streptophyta</taxon>
        <taxon>Embryophyta</taxon>
        <taxon>Tracheophyta</taxon>
        <taxon>Spermatophyta</taxon>
        <taxon>Magnoliopsida</taxon>
        <taxon>eudicotyledons</taxon>
        <taxon>Gunneridae</taxon>
        <taxon>Pentapetalae</taxon>
        <taxon>rosids</taxon>
        <taxon>fabids</taxon>
        <taxon>Cucurbitales</taxon>
        <taxon>Cucurbitaceae</taxon>
        <taxon>Benincaseae</taxon>
        <taxon>Cucumis</taxon>
    </lineage>
</organism>
<dbReference type="Pfam" id="PF07727">
    <property type="entry name" value="RVT_2"/>
    <property type="match status" value="1"/>
</dbReference>
<evidence type="ECO:0000313" key="4">
    <source>
        <dbReference type="Proteomes" id="UP000321393"/>
    </source>
</evidence>
<gene>
    <name evidence="3" type="ORF">E5676_scaffold129G00700</name>
    <name evidence="2" type="ORF">E6C27_scaffold110G001850</name>
</gene>
<dbReference type="Proteomes" id="UP000321947">
    <property type="component" value="Unassembled WGS sequence"/>
</dbReference>
<dbReference type="PANTHER" id="PTHR43383">
    <property type="entry name" value="NODULIN 6"/>
    <property type="match status" value="1"/>
</dbReference>
<reference evidence="4 5" key="1">
    <citation type="submission" date="2019-08" db="EMBL/GenBank/DDBJ databases">
        <title>Draft genome sequences of two oriental melons (Cucumis melo L. var makuwa).</title>
        <authorList>
            <person name="Kwon S.-Y."/>
        </authorList>
    </citation>
    <scope>NUCLEOTIDE SEQUENCE [LARGE SCALE GENOMIC DNA]</scope>
    <source>
        <strain evidence="5">cv. Chang Bougi</strain>
        <strain evidence="4">cv. SW 3</strain>
        <tissue evidence="3">Leaf</tissue>
    </source>
</reference>
<accession>A0A5D3E1T7</accession>
<dbReference type="EMBL" id="SSTE01015327">
    <property type="protein sequence ID" value="KAA0043291.1"/>
    <property type="molecule type" value="Genomic_DNA"/>
</dbReference>
<dbReference type="GO" id="GO:0016301">
    <property type="term" value="F:kinase activity"/>
    <property type="evidence" value="ECO:0007669"/>
    <property type="project" value="UniProtKB-KW"/>
</dbReference>
<name>A0A5D3E1T7_CUCMM</name>
<dbReference type="InterPro" id="IPR013103">
    <property type="entry name" value="RVT_2"/>
</dbReference>